<dbReference type="EC" id="3.6.1.8" evidence="3"/>
<gene>
    <name evidence="6" type="ORF">SAMN05216257_105262</name>
</gene>
<dbReference type="InterPro" id="IPR004518">
    <property type="entry name" value="MazG-like_dom"/>
</dbReference>
<dbReference type="GO" id="GO:0046061">
    <property type="term" value="P:dATP catabolic process"/>
    <property type="evidence" value="ECO:0007669"/>
    <property type="project" value="TreeGrafter"/>
</dbReference>
<dbReference type="GO" id="GO:0046047">
    <property type="term" value="P:TTP catabolic process"/>
    <property type="evidence" value="ECO:0007669"/>
    <property type="project" value="TreeGrafter"/>
</dbReference>
<dbReference type="Gene3D" id="1.10.287.1080">
    <property type="entry name" value="MazG-like"/>
    <property type="match status" value="2"/>
</dbReference>
<dbReference type="PANTHER" id="PTHR30522:SF0">
    <property type="entry name" value="NUCLEOSIDE TRIPHOSPHATE PYROPHOSPHOHYDROLASE"/>
    <property type="match status" value="1"/>
</dbReference>
<comment type="similarity">
    <text evidence="2">Belongs to the nucleoside triphosphate pyrophosphohydrolase family.</text>
</comment>
<proteinExistence type="inferred from homology"/>
<dbReference type="Pfam" id="PF03819">
    <property type="entry name" value="MazG"/>
    <property type="match status" value="2"/>
</dbReference>
<dbReference type="InterPro" id="IPR011551">
    <property type="entry name" value="NTP_PyrPHydrolase_MazG"/>
</dbReference>
<reference evidence="7" key="1">
    <citation type="submission" date="2016-10" db="EMBL/GenBank/DDBJ databases">
        <authorList>
            <person name="Varghese N."/>
            <person name="Submissions S."/>
        </authorList>
    </citation>
    <scope>NUCLEOTIDE SEQUENCE [LARGE SCALE GENOMIC DNA]</scope>
    <source>
        <strain evidence="7">CGMCC 1.10789</strain>
    </source>
</reference>
<name>A0A1G9FM72_9RHOB</name>
<evidence type="ECO:0000313" key="6">
    <source>
        <dbReference type="EMBL" id="SDK89484.1"/>
    </source>
</evidence>
<sequence length="290" mass="31705">MANSSPSEAAGAAAREAGAGSGIGRLREIMRRLRDPQTGCPWDIVQDFDSIAPYTIEEAHEVADAIARRDWEELKAELGDLLLQVVYHAQMAEERGLFSFEDVVEATCAKMIARHPHVFGTESRDKTAEEQARDWEAMKAAERAQRGAERVLDGVAAGLPALTRAVKLQKRAARVGFDWPHPGEVAEKICEEARELAAARSTLAQDEIAEEFGDMLFAMANLARHLGVDPEAALRGANAKFIRRFNMMEDELARQGKRPEELDLAQLDALWNAAKAAEKAEKGGRSGGGS</sequence>
<dbReference type="NCBIfam" id="TIGR00444">
    <property type="entry name" value="mazG"/>
    <property type="match status" value="1"/>
</dbReference>
<dbReference type="SUPFAM" id="SSF101386">
    <property type="entry name" value="all-alpha NTP pyrophosphatases"/>
    <property type="match status" value="2"/>
</dbReference>
<feature type="domain" description="NTP pyrophosphohydrolase MazG-like" evidence="5">
    <location>
        <begin position="186"/>
        <end position="244"/>
    </location>
</feature>
<dbReference type="CDD" id="cd11528">
    <property type="entry name" value="NTP-PPase_MazG_Nterm"/>
    <property type="match status" value="1"/>
</dbReference>
<dbReference type="GO" id="GO:0046076">
    <property type="term" value="P:dTTP catabolic process"/>
    <property type="evidence" value="ECO:0007669"/>
    <property type="project" value="TreeGrafter"/>
</dbReference>
<dbReference type="GO" id="GO:0006950">
    <property type="term" value="P:response to stress"/>
    <property type="evidence" value="ECO:0007669"/>
    <property type="project" value="UniProtKB-ARBA"/>
</dbReference>
<evidence type="ECO:0000256" key="1">
    <source>
        <dbReference type="ARBA" id="ARBA00052141"/>
    </source>
</evidence>
<dbReference type="OrthoDB" id="9808939at2"/>
<dbReference type="InterPro" id="IPR048011">
    <property type="entry name" value="NTP-PPase_MazG-like_C"/>
</dbReference>
<evidence type="ECO:0000256" key="4">
    <source>
        <dbReference type="ARBA" id="ARBA00074799"/>
    </source>
</evidence>
<dbReference type="PANTHER" id="PTHR30522">
    <property type="entry name" value="NUCLEOSIDE TRIPHOSPHATE PYROPHOSPHOHYDROLASE"/>
    <property type="match status" value="1"/>
</dbReference>
<dbReference type="RefSeq" id="WP_092500837.1">
    <property type="nucleotide sequence ID" value="NZ_FNFV01000005.1"/>
</dbReference>
<dbReference type="CDD" id="cd11529">
    <property type="entry name" value="NTP-PPase_MazG_Cterm"/>
    <property type="match status" value="1"/>
</dbReference>
<evidence type="ECO:0000259" key="5">
    <source>
        <dbReference type="Pfam" id="PF03819"/>
    </source>
</evidence>
<dbReference type="NCBIfam" id="NF007113">
    <property type="entry name" value="PRK09562.1"/>
    <property type="match status" value="1"/>
</dbReference>
<comment type="catalytic activity">
    <reaction evidence="1">
        <text>ATP + H2O = AMP + diphosphate + H(+)</text>
        <dbReference type="Rhea" id="RHEA:14245"/>
        <dbReference type="ChEBI" id="CHEBI:15377"/>
        <dbReference type="ChEBI" id="CHEBI:15378"/>
        <dbReference type="ChEBI" id="CHEBI:30616"/>
        <dbReference type="ChEBI" id="CHEBI:33019"/>
        <dbReference type="ChEBI" id="CHEBI:456215"/>
        <dbReference type="EC" id="3.6.1.8"/>
    </reaction>
</comment>
<keyword evidence="7" id="KW-1185">Reference proteome</keyword>
<dbReference type="GO" id="GO:0047693">
    <property type="term" value="F:ATP diphosphatase activity"/>
    <property type="evidence" value="ECO:0007669"/>
    <property type="project" value="UniProtKB-EC"/>
</dbReference>
<dbReference type="Proteomes" id="UP000199328">
    <property type="component" value="Unassembled WGS sequence"/>
</dbReference>
<dbReference type="GO" id="GO:0046052">
    <property type="term" value="P:UTP catabolic process"/>
    <property type="evidence" value="ECO:0007669"/>
    <property type="project" value="TreeGrafter"/>
</dbReference>
<feature type="domain" description="NTP pyrophosphohydrolase MazG-like" evidence="5">
    <location>
        <begin position="46"/>
        <end position="119"/>
    </location>
</feature>
<evidence type="ECO:0000256" key="3">
    <source>
        <dbReference type="ARBA" id="ARBA00066372"/>
    </source>
</evidence>
<dbReference type="FunFam" id="1.10.287.1080:FF:000001">
    <property type="entry name" value="Nucleoside triphosphate pyrophosphohydrolase"/>
    <property type="match status" value="1"/>
</dbReference>
<evidence type="ECO:0000313" key="7">
    <source>
        <dbReference type="Proteomes" id="UP000199328"/>
    </source>
</evidence>
<dbReference type="GO" id="GO:0006203">
    <property type="term" value="P:dGTP catabolic process"/>
    <property type="evidence" value="ECO:0007669"/>
    <property type="project" value="TreeGrafter"/>
</dbReference>
<dbReference type="FunFam" id="1.10.287.1080:FF:000003">
    <property type="entry name" value="Nucleoside triphosphate pyrophosphohydrolase"/>
    <property type="match status" value="1"/>
</dbReference>
<dbReference type="AlphaFoldDB" id="A0A1G9FM72"/>
<dbReference type="STRING" id="990712.SAMN05216257_105262"/>
<dbReference type="InterPro" id="IPR048015">
    <property type="entry name" value="NTP-PPase_MazG-like_N"/>
</dbReference>
<accession>A0A1G9FM72</accession>
<evidence type="ECO:0000256" key="2">
    <source>
        <dbReference type="ARBA" id="ARBA00061115"/>
    </source>
</evidence>
<dbReference type="GO" id="GO:0046081">
    <property type="term" value="P:dUTP catabolic process"/>
    <property type="evidence" value="ECO:0007669"/>
    <property type="project" value="TreeGrafter"/>
</dbReference>
<organism evidence="6 7">
    <name type="scientific">Meinhardsimonia xiamenensis</name>
    <dbReference type="NCBI Taxonomy" id="990712"/>
    <lineage>
        <taxon>Bacteria</taxon>
        <taxon>Pseudomonadati</taxon>
        <taxon>Pseudomonadota</taxon>
        <taxon>Alphaproteobacteria</taxon>
        <taxon>Rhodobacterales</taxon>
        <taxon>Paracoccaceae</taxon>
        <taxon>Meinhardsimonia</taxon>
    </lineage>
</organism>
<dbReference type="EMBL" id="FNFV01000005">
    <property type="protein sequence ID" value="SDK89484.1"/>
    <property type="molecule type" value="Genomic_DNA"/>
</dbReference>
<protein>
    <recommendedName>
        <fullName evidence="4">Nucleoside triphosphate pyrophosphohydrolase</fullName>
        <ecNumber evidence="3">3.6.1.8</ecNumber>
    </recommendedName>
</protein>